<dbReference type="Pfam" id="PF14520">
    <property type="entry name" value="HHH_5"/>
    <property type="match status" value="1"/>
</dbReference>
<evidence type="ECO:0000256" key="4">
    <source>
        <dbReference type="ARBA" id="ARBA00023172"/>
    </source>
</evidence>
<dbReference type="Pfam" id="PF01330">
    <property type="entry name" value="RuvA_N"/>
    <property type="match status" value="1"/>
</dbReference>
<dbReference type="Proteomes" id="UP001519306">
    <property type="component" value="Unassembled WGS sequence"/>
</dbReference>
<dbReference type="GO" id="GO:0003678">
    <property type="term" value="F:DNA helicase activity"/>
    <property type="evidence" value="ECO:0007669"/>
    <property type="project" value="UniProtKB-EC"/>
</dbReference>
<reference evidence="8 9" key="1">
    <citation type="submission" date="2021-03" db="EMBL/GenBank/DDBJ databases">
        <title>Genomic Encyclopedia of Type Strains, Phase IV (KMG-IV): sequencing the most valuable type-strain genomes for metagenomic binning, comparative biology and taxonomic classification.</title>
        <authorList>
            <person name="Goeker M."/>
        </authorList>
    </citation>
    <scope>NUCLEOTIDE SEQUENCE [LARGE SCALE GENOMIC DNA]</scope>
    <source>
        <strain evidence="8 9">DSM 27563</strain>
    </source>
</reference>
<dbReference type="GO" id="GO:0016787">
    <property type="term" value="F:hydrolase activity"/>
    <property type="evidence" value="ECO:0007669"/>
    <property type="project" value="UniProtKB-KW"/>
</dbReference>
<dbReference type="InterPro" id="IPR012340">
    <property type="entry name" value="NA-bd_OB-fold"/>
</dbReference>
<protein>
    <recommendedName>
        <fullName evidence="6">Holliday junction branch migration complex subunit RuvA</fullName>
    </recommendedName>
</protein>
<organism evidence="8 9">
    <name type="scientific">Peptoniphilus stercorisuis</name>
    <dbReference type="NCBI Taxonomy" id="1436965"/>
    <lineage>
        <taxon>Bacteria</taxon>
        <taxon>Bacillati</taxon>
        <taxon>Bacillota</taxon>
        <taxon>Tissierellia</taxon>
        <taxon>Tissierellales</taxon>
        <taxon>Peptoniphilaceae</taxon>
        <taxon>Peptoniphilus</taxon>
    </lineage>
</organism>
<sequence>MIDYIFGEIVEKYNDNVVVENNNMGYLIRMPLRDLNDYSIGNSEKIFTRMIVREDDISLYGFKSTDSRILFDLLTTVSGIGPKVGIGILSNLTDSEIRTAILNEQKEILMKAPGIGKKTGERIILELKDKISKYEFDENIELDEVETIKNNDDSPALEALLTLGYNSYESKKALEKVDSSLDISSKIKEALKLLGR</sequence>
<keyword evidence="8" id="KW-0378">Hydrolase</keyword>
<keyword evidence="3 6" id="KW-0238">DNA-binding</keyword>
<name>A0ABS4KBN2_9FIRM</name>
<comment type="subunit">
    <text evidence="6">Homotetramer. Forms an RuvA(8)-RuvB(12)-Holliday junction (HJ) complex. HJ DNA is sandwiched between 2 RuvA tetramers; dsDNA enters through RuvA and exits via RuvB. An RuvB hexamer assembles on each DNA strand where it exits the tetramer. Each RuvB hexamer is contacted by two RuvA subunits (via domain III) on 2 adjacent RuvB subunits; this complex drives branch migration. In the full resolvosome a probable DNA-RuvA(4)-RuvB(12)-RuvC(2) complex forms which resolves the HJ.</text>
</comment>
<keyword evidence="8" id="KW-0347">Helicase</keyword>
<dbReference type="CDD" id="cd14332">
    <property type="entry name" value="UBA_RuvA_C"/>
    <property type="match status" value="1"/>
</dbReference>
<evidence type="ECO:0000259" key="7">
    <source>
        <dbReference type="SMART" id="SM00278"/>
    </source>
</evidence>
<dbReference type="InterPro" id="IPR013849">
    <property type="entry name" value="DNA_helicase_Holl-junc_RuvA_I"/>
</dbReference>
<proteinExistence type="inferred from homology"/>
<dbReference type="Gene3D" id="2.40.50.140">
    <property type="entry name" value="Nucleic acid-binding proteins"/>
    <property type="match status" value="1"/>
</dbReference>
<feature type="domain" description="Helix-hairpin-helix DNA-binding motif class 1" evidence="7">
    <location>
        <begin position="72"/>
        <end position="91"/>
    </location>
</feature>
<dbReference type="InterPro" id="IPR010994">
    <property type="entry name" value="RuvA_2-like"/>
</dbReference>
<dbReference type="InterPro" id="IPR003583">
    <property type="entry name" value="Hlx-hairpin-Hlx_DNA-bd_motif"/>
</dbReference>
<evidence type="ECO:0000256" key="5">
    <source>
        <dbReference type="ARBA" id="ARBA00023204"/>
    </source>
</evidence>
<keyword evidence="8" id="KW-0547">Nucleotide-binding</keyword>
<feature type="domain" description="Helix-hairpin-helix DNA-binding motif class 1" evidence="7">
    <location>
        <begin position="107"/>
        <end position="126"/>
    </location>
</feature>
<dbReference type="HAMAP" id="MF_00031">
    <property type="entry name" value="DNA_HJ_migration_RuvA"/>
    <property type="match status" value="1"/>
</dbReference>
<evidence type="ECO:0000256" key="1">
    <source>
        <dbReference type="ARBA" id="ARBA00022490"/>
    </source>
</evidence>
<comment type="domain">
    <text evidence="6">Has three domains with a flexible linker between the domains II and III and assumes an 'L' shape. Domain III is highly mobile and contacts RuvB.</text>
</comment>
<keyword evidence="8" id="KW-0067">ATP-binding</keyword>
<accession>A0ABS4KBN2</accession>
<keyword evidence="2 6" id="KW-0227">DNA damage</keyword>
<comment type="caution">
    <text evidence="8">The sequence shown here is derived from an EMBL/GenBank/DDBJ whole genome shotgun (WGS) entry which is preliminary data.</text>
</comment>
<keyword evidence="9" id="KW-1185">Reference proteome</keyword>
<comment type="function">
    <text evidence="6">The RuvA-RuvB-RuvC complex processes Holliday junction (HJ) DNA during genetic recombination and DNA repair, while the RuvA-RuvB complex plays an important role in the rescue of blocked DNA replication forks via replication fork reversal (RFR). RuvA specifically binds to HJ cruciform DNA, conferring on it an open structure. The RuvB hexamer acts as an ATP-dependent pump, pulling dsDNA into and through the RuvAB complex. HJ branch migration allows RuvC to scan DNA until it finds its consensus sequence, where it cleaves and resolves the cruciform DNA.</text>
</comment>
<evidence type="ECO:0000256" key="3">
    <source>
        <dbReference type="ARBA" id="ARBA00023125"/>
    </source>
</evidence>
<gene>
    <name evidence="6" type="primary">ruvA</name>
    <name evidence="8" type="ORF">J2Z71_000709</name>
</gene>
<evidence type="ECO:0000256" key="2">
    <source>
        <dbReference type="ARBA" id="ARBA00022763"/>
    </source>
</evidence>
<dbReference type="Pfam" id="PF07499">
    <property type="entry name" value="RuvA_C"/>
    <property type="match status" value="1"/>
</dbReference>
<dbReference type="EMBL" id="JAGGLJ010000005">
    <property type="protein sequence ID" value="MBP2025184.1"/>
    <property type="molecule type" value="Genomic_DNA"/>
</dbReference>
<dbReference type="InterPro" id="IPR011114">
    <property type="entry name" value="RuvA_C"/>
</dbReference>
<dbReference type="SMART" id="SM00278">
    <property type="entry name" value="HhH1"/>
    <property type="match status" value="2"/>
</dbReference>
<evidence type="ECO:0000256" key="6">
    <source>
        <dbReference type="HAMAP-Rule" id="MF_00031"/>
    </source>
</evidence>
<dbReference type="InterPro" id="IPR000085">
    <property type="entry name" value="RuvA"/>
</dbReference>
<comment type="similarity">
    <text evidence="6">Belongs to the RuvA family.</text>
</comment>
<dbReference type="Gene3D" id="1.10.8.10">
    <property type="entry name" value="DNA helicase RuvA subunit, C-terminal domain"/>
    <property type="match status" value="1"/>
</dbReference>
<keyword evidence="4 6" id="KW-0233">DNA recombination</keyword>
<evidence type="ECO:0000313" key="8">
    <source>
        <dbReference type="EMBL" id="MBP2025184.1"/>
    </source>
</evidence>
<dbReference type="SUPFAM" id="SSF50249">
    <property type="entry name" value="Nucleic acid-binding proteins"/>
    <property type="match status" value="1"/>
</dbReference>
<dbReference type="SUPFAM" id="SSF46929">
    <property type="entry name" value="DNA helicase RuvA subunit, C-terminal domain"/>
    <property type="match status" value="1"/>
</dbReference>
<dbReference type="NCBIfam" id="TIGR00084">
    <property type="entry name" value="ruvA"/>
    <property type="match status" value="1"/>
</dbReference>
<dbReference type="SUPFAM" id="SSF47781">
    <property type="entry name" value="RuvA domain 2-like"/>
    <property type="match status" value="1"/>
</dbReference>
<dbReference type="Gene3D" id="1.10.150.20">
    <property type="entry name" value="5' to 3' exonuclease, C-terminal subdomain"/>
    <property type="match status" value="1"/>
</dbReference>
<keyword evidence="5 6" id="KW-0234">DNA repair</keyword>
<comment type="caution">
    <text evidence="6">Lacks conserved residue(s) required for the propagation of feature annotation.</text>
</comment>
<dbReference type="InterPro" id="IPR036267">
    <property type="entry name" value="RuvA_C_sf"/>
</dbReference>
<feature type="region of interest" description="Domain III" evidence="6">
    <location>
        <begin position="154"/>
        <end position="196"/>
    </location>
</feature>
<comment type="subcellular location">
    <subcellularLocation>
        <location evidence="6">Cytoplasm</location>
    </subcellularLocation>
</comment>
<dbReference type="RefSeq" id="WP_210060481.1">
    <property type="nucleotide sequence ID" value="NZ_JAGGLJ010000005.1"/>
</dbReference>
<keyword evidence="1 6" id="KW-0963">Cytoplasm</keyword>
<evidence type="ECO:0000313" key="9">
    <source>
        <dbReference type="Proteomes" id="UP001519306"/>
    </source>
</evidence>